<evidence type="ECO:0000313" key="1">
    <source>
        <dbReference type="EMBL" id="NMW92427.1"/>
    </source>
</evidence>
<organism evidence="1 2">
    <name type="scientific">Mobiluncus mulieris</name>
    <dbReference type="NCBI Taxonomy" id="2052"/>
    <lineage>
        <taxon>Bacteria</taxon>
        <taxon>Bacillati</taxon>
        <taxon>Actinomycetota</taxon>
        <taxon>Actinomycetes</taxon>
        <taxon>Actinomycetales</taxon>
        <taxon>Actinomycetaceae</taxon>
        <taxon>Mobiluncus</taxon>
    </lineage>
</organism>
<dbReference type="InterPro" id="IPR025530">
    <property type="entry name" value="DUF4417"/>
</dbReference>
<gene>
    <name evidence="1" type="ORF">HHJ74_01685</name>
</gene>
<dbReference type="EMBL" id="JABCUV010000001">
    <property type="protein sequence ID" value="NMW92427.1"/>
    <property type="molecule type" value="Genomic_DNA"/>
</dbReference>
<dbReference type="Pfam" id="PF14386">
    <property type="entry name" value="DUF4417"/>
    <property type="match status" value="1"/>
</dbReference>
<name>A0A848RKF9_9ACTO</name>
<accession>A0A848RKF9</accession>
<sequence length="263" mass="29511">MVYMTSIGSRLQWTQPTLPGMEAKLVPGEAFRLTQEHGKVRQILFKDAKKLRVLKNAHLLERLSLRGESEIPQILPCSTIPKRLVAWSEAKLVDNKSGAWLHFYEDDYKFKEIWDDSELLFSTAREFDGIISPDFSLYYDAPYPVKLTNTYRNQLLGAAAQARGIPTIANVRLSGRDSACYALAGVPHKSVIALGLHGTVKEPENRAIVRDEIEVIVNTVEPIAIVVYGSDAYGVLDYPAGLDIPIYVFPADTYTRSRDRRVA</sequence>
<evidence type="ECO:0000313" key="2">
    <source>
        <dbReference type="Proteomes" id="UP000582487"/>
    </source>
</evidence>
<comment type="caution">
    <text evidence="1">The sequence shown here is derived from an EMBL/GenBank/DDBJ whole genome shotgun (WGS) entry which is preliminary data.</text>
</comment>
<reference evidence="1 2" key="1">
    <citation type="submission" date="2020-04" db="EMBL/GenBank/DDBJ databases">
        <title>Antimicrobial susceptibility and clonality of vaginal-derived multi-drug resistant Mobiluncus isolates in China.</title>
        <authorList>
            <person name="Zhang X."/>
        </authorList>
    </citation>
    <scope>NUCLEOTIDE SEQUENCE [LARGE SCALE GENOMIC DNA]</scope>
    <source>
        <strain evidence="1 2">7</strain>
    </source>
</reference>
<proteinExistence type="predicted"/>
<dbReference type="Proteomes" id="UP000582487">
    <property type="component" value="Unassembled WGS sequence"/>
</dbReference>
<dbReference type="AlphaFoldDB" id="A0A848RKF9"/>
<protein>
    <submittedName>
        <fullName evidence="1">DUF4417 domain-containing protein</fullName>
    </submittedName>
</protein>